<feature type="domain" description="Resolvase/invertase-type recombinase catalytic" evidence="4">
    <location>
        <begin position="59"/>
        <end position="208"/>
    </location>
</feature>
<accession>A0A2Z2HSJ9</accession>
<dbReference type="PANTHER" id="PTHR30461">
    <property type="entry name" value="DNA-INVERTASE FROM LAMBDOID PROPHAGE"/>
    <property type="match status" value="1"/>
</dbReference>
<reference evidence="6" key="1">
    <citation type="submission" date="2017-02" db="EMBL/GenBank/DDBJ databases">
        <title>Natronthermophilus aegyptiacus gen. nov.,sp. nov., an aerobic, extremely halophilic alkalithermophilic archaeon isolated from the athalassohaline Wadi An Natrun, Egypt.</title>
        <authorList>
            <person name="Zhao B."/>
        </authorList>
    </citation>
    <scope>NUCLEOTIDE SEQUENCE [LARGE SCALE GENOMIC DNA]</scope>
    <source>
        <strain evidence="6">JW/NM-HA 15</strain>
    </source>
</reference>
<dbReference type="Gene3D" id="1.10.287.2170">
    <property type="match status" value="1"/>
</dbReference>
<organism evidence="5 6">
    <name type="scientific">Natrarchaeobaculum aegyptiacum</name>
    <dbReference type="NCBI Taxonomy" id="745377"/>
    <lineage>
        <taxon>Archaea</taxon>
        <taxon>Methanobacteriati</taxon>
        <taxon>Methanobacteriota</taxon>
        <taxon>Stenosarchaea group</taxon>
        <taxon>Halobacteria</taxon>
        <taxon>Halobacteriales</taxon>
        <taxon>Natrialbaceae</taxon>
        <taxon>Natrarchaeobaculum</taxon>
    </lineage>
</organism>
<dbReference type="PROSITE" id="PS51736">
    <property type="entry name" value="RECOMBINASES_3"/>
    <property type="match status" value="1"/>
</dbReference>
<dbReference type="InterPro" id="IPR041718">
    <property type="entry name" value="IS607_transposase-like"/>
</dbReference>
<dbReference type="InterPro" id="IPR009061">
    <property type="entry name" value="DNA-bd_dom_put_sf"/>
</dbReference>
<sequence>MPRLYSIGEFADELGVHAQTVKRWCRNDDLDYTRTPGGERRIPHRELRRLAGDTRPTDRVVLYARVSSHGQKDNGDLDRQLERLTDYAHDHGWSVENTYTDVGSGLNEDRRGLDSLLDDVQEADYGRILVTYEDRLTRFGFSYLERYFDCYGVTITVIEDETDKSAQEELVDDLIKLVASFSGKLYGMRSSKKKQVVNTVESEVKTDE</sequence>
<dbReference type="Gene3D" id="1.10.1660.10">
    <property type="match status" value="1"/>
</dbReference>
<dbReference type="RefSeq" id="WP_086888524.1">
    <property type="nucleotide sequence ID" value="NZ_CP019893.1"/>
</dbReference>
<dbReference type="AlphaFoldDB" id="A0A2Z2HSJ9"/>
<evidence type="ECO:0000256" key="3">
    <source>
        <dbReference type="ARBA" id="ARBA00023172"/>
    </source>
</evidence>
<dbReference type="GeneID" id="32894550"/>
<dbReference type="InterPro" id="IPR050639">
    <property type="entry name" value="SSR_resolvase"/>
</dbReference>
<evidence type="ECO:0000313" key="6">
    <source>
        <dbReference type="Proteomes" id="UP000250088"/>
    </source>
</evidence>
<dbReference type="PROSITE" id="PS00397">
    <property type="entry name" value="RECOMBINASES_1"/>
    <property type="match status" value="1"/>
</dbReference>
<keyword evidence="2" id="KW-0238">DNA-binding</keyword>
<name>A0A2Z2HSJ9_9EURY</name>
<dbReference type="NCBIfam" id="NF033518">
    <property type="entry name" value="transpos_IS607"/>
    <property type="match status" value="1"/>
</dbReference>
<dbReference type="CDD" id="cd03769">
    <property type="entry name" value="SR_IS607_transposase_like"/>
    <property type="match status" value="1"/>
</dbReference>
<dbReference type="Proteomes" id="UP000250088">
    <property type="component" value="Chromosome"/>
</dbReference>
<evidence type="ECO:0000256" key="2">
    <source>
        <dbReference type="ARBA" id="ARBA00023125"/>
    </source>
</evidence>
<dbReference type="Pfam" id="PF00239">
    <property type="entry name" value="Resolvase"/>
    <property type="match status" value="1"/>
</dbReference>
<dbReference type="FunFam" id="3.40.50.1390:FF:000002">
    <property type="entry name" value="ORF1 in transposon ISC1904"/>
    <property type="match status" value="1"/>
</dbReference>
<evidence type="ECO:0000259" key="4">
    <source>
        <dbReference type="PROSITE" id="PS51736"/>
    </source>
</evidence>
<keyword evidence="3" id="KW-0233">DNA recombination</keyword>
<dbReference type="InterPro" id="IPR006118">
    <property type="entry name" value="Recombinase_CS"/>
</dbReference>
<dbReference type="SUPFAM" id="SSF53041">
    <property type="entry name" value="Resolvase-like"/>
    <property type="match status" value="1"/>
</dbReference>
<dbReference type="EMBL" id="CP019893">
    <property type="protein sequence ID" value="ARS90150.1"/>
    <property type="molecule type" value="Genomic_DNA"/>
</dbReference>
<dbReference type="OrthoDB" id="190548at2157"/>
<dbReference type="SMART" id="SM00857">
    <property type="entry name" value="Resolvase"/>
    <property type="match status" value="1"/>
</dbReference>
<dbReference type="GO" id="GO:0003677">
    <property type="term" value="F:DNA binding"/>
    <property type="evidence" value="ECO:0007669"/>
    <property type="project" value="UniProtKB-KW"/>
</dbReference>
<evidence type="ECO:0000313" key="5">
    <source>
        <dbReference type="EMBL" id="ARS90150.1"/>
    </source>
</evidence>
<dbReference type="InterPro" id="IPR041657">
    <property type="entry name" value="HTH_17"/>
</dbReference>
<dbReference type="SUPFAM" id="SSF46955">
    <property type="entry name" value="Putative DNA-binding domain"/>
    <property type="match status" value="1"/>
</dbReference>
<proteinExistence type="predicted"/>
<evidence type="ECO:0000256" key="1">
    <source>
        <dbReference type="ARBA" id="ARBA00022908"/>
    </source>
</evidence>
<dbReference type="GO" id="GO:0015074">
    <property type="term" value="P:DNA integration"/>
    <property type="evidence" value="ECO:0007669"/>
    <property type="project" value="UniProtKB-KW"/>
</dbReference>
<keyword evidence="1" id="KW-0229">DNA integration</keyword>
<dbReference type="InterPro" id="IPR036162">
    <property type="entry name" value="Resolvase-like_N_sf"/>
</dbReference>
<dbReference type="PANTHER" id="PTHR30461:SF2">
    <property type="entry name" value="SERINE RECOMBINASE PINE-RELATED"/>
    <property type="match status" value="1"/>
</dbReference>
<dbReference type="InterPro" id="IPR006119">
    <property type="entry name" value="Resolv_N"/>
</dbReference>
<dbReference type="Pfam" id="PF12728">
    <property type="entry name" value="HTH_17"/>
    <property type="match status" value="1"/>
</dbReference>
<gene>
    <name evidence="5" type="ORF">B1756_10685</name>
</gene>
<keyword evidence="6" id="KW-1185">Reference proteome</keyword>
<dbReference type="InterPro" id="IPR048046">
    <property type="entry name" value="Transpos_IS607"/>
</dbReference>
<dbReference type="Gene3D" id="3.40.50.1390">
    <property type="entry name" value="Resolvase, N-terminal catalytic domain"/>
    <property type="match status" value="1"/>
</dbReference>
<protein>
    <submittedName>
        <fullName evidence="5">Resolvase</fullName>
    </submittedName>
</protein>
<dbReference type="KEGG" id="naj:B1756_10685"/>
<dbReference type="GO" id="GO:0000150">
    <property type="term" value="F:DNA strand exchange activity"/>
    <property type="evidence" value="ECO:0007669"/>
    <property type="project" value="InterPro"/>
</dbReference>